<sequence length="448" mass="47651">MITIRCELVNDPGRGPGHGLIRIGGLEQTAGRLEFCLERNQGSAPFLGPDGIWQAQEFWHGVGSEAGPDSAVAGTHPQPFSQGEKGADPSSFSTVREMAAEARSSHPFPSGTKPPGAVLVEQSSPEGFRAGWPENEKWPEGPDEGEKPHGADTPSMGKGTLQSIPRQIPVGPEIVDPIVSQPPSVVFRLTLSADGARYPCVLRIQRPLLGSGAYFEAKPAPAPQAEPEPVPEPVPVPEPEPIPAPAPSPEPVPPPVPRPSRGLWLGFALLLALAGVGAWAWWDCRIPALPGPQCQTAAPKKEQNAEAQPVSPPQHCTGLSAEDCLAAAQKRLAARQPDAARQLFQEAAELGAPKAYIELGRMYDPDTWSAETSPAANADWETAAYWYDEAARTGDRDGRLGAGRLYCRNTQDPAFLSHALELLRKAVAEAPGDAAAEAVLKECEEKAK</sequence>
<dbReference type="AlphaFoldDB" id="Q607B8"/>
<feature type="region of interest" description="Disordered" evidence="1">
    <location>
        <begin position="218"/>
        <end position="255"/>
    </location>
</feature>
<feature type="compositionally biased region" description="Pro residues" evidence="1">
    <location>
        <begin position="220"/>
        <end position="255"/>
    </location>
</feature>
<dbReference type="Proteomes" id="UP000006821">
    <property type="component" value="Chromosome"/>
</dbReference>
<evidence type="ECO:0000313" key="3">
    <source>
        <dbReference type="Proteomes" id="UP000006821"/>
    </source>
</evidence>
<dbReference type="InterPro" id="IPR011990">
    <property type="entry name" value="TPR-like_helical_dom_sf"/>
</dbReference>
<evidence type="ECO:0008006" key="4">
    <source>
        <dbReference type="Google" id="ProtNLM"/>
    </source>
</evidence>
<dbReference type="STRING" id="243233.MCA1843"/>
<evidence type="ECO:0000313" key="2">
    <source>
        <dbReference type="EMBL" id="AAU91935.1"/>
    </source>
</evidence>
<feature type="compositionally biased region" description="Basic and acidic residues" evidence="1">
    <location>
        <begin position="134"/>
        <end position="150"/>
    </location>
</feature>
<organism evidence="2 3">
    <name type="scientific">Methylococcus capsulatus (strain ATCC 33009 / NCIMB 11132 / Bath)</name>
    <dbReference type="NCBI Taxonomy" id="243233"/>
    <lineage>
        <taxon>Bacteria</taxon>
        <taxon>Pseudomonadati</taxon>
        <taxon>Pseudomonadota</taxon>
        <taxon>Gammaproteobacteria</taxon>
        <taxon>Methylococcales</taxon>
        <taxon>Methylococcaceae</taxon>
        <taxon>Methylococcus</taxon>
    </lineage>
</organism>
<proteinExistence type="predicted"/>
<dbReference type="HOGENOM" id="CLU_610849_0_0_6"/>
<feature type="region of interest" description="Disordered" evidence="1">
    <location>
        <begin position="127"/>
        <end position="164"/>
    </location>
</feature>
<feature type="region of interest" description="Disordered" evidence="1">
    <location>
        <begin position="63"/>
        <end position="92"/>
    </location>
</feature>
<dbReference type="GeneID" id="88225338"/>
<reference evidence="2 3" key="1">
    <citation type="journal article" date="2004" name="PLoS Biol.">
        <title>Genomic insights into methanotrophy: the complete genome sequence of Methylococcus capsulatus (Bath).</title>
        <authorList>
            <person name="Ward N.L."/>
            <person name="Larsen O."/>
            <person name="Sakwa J."/>
            <person name="Bruseth L."/>
            <person name="Khouri H.M."/>
            <person name="Durkin A.S."/>
            <person name="Dimitrov G."/>
            <person name="Jiang L."/>
            <person name="Scanlan D."/>
            <person name="Kang K.H."/>
            <person name="Lewis M.R."/>
            <person name="Nelson K.E."/>
            <person name="Methe B.A."/>
            <person name="Wu M."/>
            <person name="Heidelberg J.F."/>
            <person name="Paulsen I.T."/>
            <person name="Fouts D.E."/>
            <person name="Ravel J."/>
            <person name="Tettelin H."/>
            <person name="Ren Q."/>
            <person name="Read T.D."/>
            <person name="DeBoy R.T."/>
            <person name="Seshadri R."/>
            <person name="Salzberg S.L."/>
            <person name="Jensen H.B."/>
            <person name="Birkeland N.K."/>
            <person name="Nelson W.C."/>
            <person name="Dodson R.J."/>
            <person name="Grindhaug S.H."/>
            <person name="Holt I.E."/>
            <person name="Eidhammer I."/>
            <person name="Jonasen I."/>
            <person name="Vanaken S."/>
            <person name="Utterback T.R."/>
            <person name="Feldblyum T.V."/>
            <person name="Fraser C.M."/>
            <person name="Lillehaug J.R."/>
            <person name="Eisen J.A."/>
        </authorList>
    </citation>
    <scope>NUCLEOTIDE SEQUENCE [LARGE SCALE GENOMIC DNA]</scope>
    <source>
        <strain evidence="3">ATCC 33009 / NCIMB 11132 / Bath</strain>
    </source>
</reference>
<name>Q607B8_METCA</name>
<evidence type="ECO:0000256" key="1">
    <source>
        <dbReference type="SAM" id="MobiDB-lite"/>
    </source>
</evidence>
<dbReference type="Gene3D" id="1.25.40.10">
    <property type="entry name" value="Tetratricopeptide repeat domain"/>
    <property type="match status" value="1"/>
</dbReference>
<dbReference type="eggNOG" id="COG0790">
    <property type="taxonomic scope" value="Bacteria"/>
</dbReference>
<dbReference type="KEGG" id="mca:MCA1843"/>
<dbReference type="SUPFAM" id="SSF81901">
    <property type="entry name" value="HCP-like"/>
    <property type="match status" value="1"/>
</dbReference>
<accession>Q607B8</accession>
<gene>
    <name evidence="2" type="ordered locus">MCA1843</name>
</gene>
<protein>
    <recommendedName>
        <fullName evidence="4">Sel1 repeat family protein</fullName>
    </recommendedName>
</protein>
<dbReference type="RefSeq" id="WP_010961095.1">
    <property type="nucleotide sequence ID" value="NC_002977.6"/>
</dbReference>
<dbReference type="EMBL" id="AE017282">
    <property type="protein sequence ID" value="AAU91935.1"/>
    <property type="molecule type" value="Genomic_DNA"/>
</dbReference>